<evidence type="ECO:0000313" key="1">
    <source>
        <dbReference type="EMBL" id="RPD56147.1"/>
    </source>
</evidence>
<evidence type="ECO:0000313" key="2">
    <source>
        <dbReference type="Proteomes" id="UP000313359"/>
    </source>
</evidence>
<dbReference type="Proteomes" id="UP000313359">
    <property type="component" value="Unassembled WGS sequence"/>
</dbReference>
<sequence>MCSSFVPPLTIPTFDHFPDGTEILSPQRESSHLKFYGAWYPPVPYTSIGFDFFVDGSLAIWPDRTTLYVKHTRAGKWFLVRPASAQFFTLGQQRRAYLDKASSELASSPVIGPQSPATRQVQGTPQVHGDIVAFNVSWSDAKLGRVSNPSSPAFTGEFATHQKARVSYEIEALNVDRKQINIRAQQKGPYSRSRLARLIADDIERAWAIAKARGETPWYNRAEARLEQAVLRDVRRTSRGGIRVALSFTPRRG</sequence>
<dbReference type="AlphaFoldDB" id="A0A5C2RYJ7"/>
<organism evidence="1 2">
    <name type="scientific">Lentinus tigrinus ALCF2SS1-6</name>
    <dbReference type="NCBI Taxonomy" id="1328759"/>
    <lineage>
        <taxon>Eukaryota</taxon>
        <taxon>Fungi</taxon>
        <taxon>Dikarya</taxon>
        <taxon>Basidiomycota</taxon>
        <taxon>Agaricomycotina</taxon>
        <taxon>Agaricomycetes</taxon>
        <taxon>Polyporales</taxon>
        <taxon>Polyporaceae</taxon>
        <taxon>Lentinus</taxon>
    </lineage>
</organism>
<proteinExistence type="predicted"/>
<protein>
    <submittedName>
        <fullName evidence="1">Uncharacterized protein</fullName>
    </submittedName>
</protein>
<reference evidence="1" key="1">
    <citation type="journal article" date="2018" name="Genome Biol. Evol.">
        <title>Genomics and development of Lentinus tigrinus, a white-rot wood-decaying mushroom with dimorphic fruiting bodies.</title>
        <authorList>
            <person name="Wu B."/>
            <person name="Xu Z."/>
            <person name="Knudson A."/>
            <person name="Carlson A."/>
            <person name="Chen N."/>
            <person name="Kovaka S."/>
            <person name="LaButti K."/>
            <person name="Lipzen A."/>
            <person name="Pennachio C."/>
            <person name="Riley R."/>
            <person name="Schakwitz W."/>
            <person name="Umezawa K."/>
            <person name="Ohm R.A."/>
            <person name="Grigoriev I.V."/>
            <person name="Nagy L.G."/>
            <person name="Gibbons J."/>
            <person name="Hibbett D."/>
        </authorList>
    </citation>
    <scope>NUCLEOTIDE SEQUENCE [LARGE SCALE GENOMIC DNA]</scope>
    <source>
        <strain evidence="1">ALCF2SS1-6</strain>
    </source>
</reference>
<dbReference type="OrthoDB" id="10458276at2759"/>
<keyword evidence="2" id="KW-1185">Reference proteome</keyword>
<name>A0A5C2RYJ7_9APHY</name>
<gene>
    <name evidence="1" type="ORF">L227DRAFT_579109</name>
</gene>
<accession>A0A5C2RYJ7</accession>
<dbReference type="EMBL" id="ML122290">
    <property type="protein sequence ID" value="RPD56147.1"/>
    <property type="molecule type" value="Genomic_DNA"/>
</dbReference>